<dbReference type="CDD" id="cd14789">
    <property type="entry name" value="Tiki"/>
    <property type="match status" value="1"/>
</dbReference>
<proteinExistence type="predicted"/>
<comment type="caution">
    <text evidence="1">The sequence shown here is derived from an EMBL/GenBank/DDBJ whole genome shotgun (WGS) entry which is preliminary data.</text>
</comment>
<evidence type="ECO:0000313" key="1">
    <source>
        <dbReference type="EMBL" id="EOZ95437.1"/>
    </source>
</evidence>
<name>S2D898_INDAL</name>
<dbReference type="InterPro" id="IPR002816">
    <property type="entry name" value="TraB/PrgY/GumN_fam"/>
</dbReference>
<gene>
    <name evidence="1" type="ORF">A33Q_2799</name>
</gene>
<dbReference type="PANTHER" id="PTHR40590">
    <property type="entry name" value="CYTOPLASMIC PROTEIN-RELATED"/>
    <property type="match status" value="1"/>
</dbReference>
<dbReference type="InterPro" id="IPR047111">
    <property type="entry name" value="YbaP-like"/>
</dbReference>
<reference evidence="1 2" key="1">
    <citation type="journal article" date="2013" name="Genome Announc.">
        <title>Draft Genome Sequence of Indibacter alkaliphilus Strain LW1T, Isolated from Lonar Lake, a Haloalkaline Lake in the Buldana District of Maharashtra, India.</title>
        <authorList>
            <person name="Singh A."/>
            <person name="Kumar Jangir P."/>
            <person name="Sharma R."/>
            <person name="Singh A."/>
            <person name="Kumar Pinnaka A."/>
            <person name="Shivaji S."/>
        </authorList>
    </citation>
    <scope>NUCLEOTIDE SEQUENCE [LARGE SCALE GENOMIC DNA]</scope>
    <source>
        <strain evidence="2">CCUG 57479 / KCTC 22604 / LW1</strain>
    </source>
</reference>
<dbReference type="RefSeq" id="WP_009035805.1">
    <property type="nucleotide sequence ID" value="NZ_ALWO02000037.1"/>
</dbReference>
<organism evidence="1 2">
    <name type="scientific">Indibacter alkaliphilus (strain CCUG 57479 / KCTC 22604 / LW1)</name>
    <dbReference type="NCBI Taxonomy" id="1189612"/>
    <lineage>
        <taxon>Bacteria</taxon>
        <taxon>Pseudomonadati</taxon>
        <taxon>Bacteroidota</taxon>
        <taxon>Cytophagia</taxon>
        <taxon>Cytophagales</taxon>
        <taxon>Cyclobacteriaceae</taxon>
    </lineage>
</organism>
<protein>
    <recommendedName>
        <fullName evidence="3">TraB/GumN family protein</fullName>
    </recommendedName>
</protein>
<dbReference type="AlphaFoldDB" id="S2D898"/>
<dbReference type="Proteomes" id="UP000006073">
    <property type="component" value="Unassembled WGS sequence"/>
</dbReference>
<keyword evidence="2" id="KW-1185">Reference proteome</keyword>
<dbReference type="OrthoDB" id="9798714at2"/>
<dbReference type="EMBL" id="ALWO02000037">
    <property type="protein sequence ID" value="EOZ95437.1"/>
    <property type="molecule type" value="Genomic_DNA"/>
</dbReference>
<dbReference type="PANTHER" id="PTHR40590:SF1">
    <property type="entry name" value="CYTOPLASMIC PROTEIN"/>
    <property type="match status" value="1"/>
</dbReference>
<dbReference type="Pfam" id="PF01963">
    <property type="entry name" value="TraB_PrgY_gumN"/>
    <property type="match status" value="1"/>
</dbReference>
<evidence type="ECO:0008006" key="3">
    <source>
        <dbReference type="Google" id="ProtNLM"/>
    </source>
</evidence>
<sequence>MLPISSTIKKGLILSYFLLICSLLFAQENSSLLWKVSGNGTVHESYLFGTIHLICKDQFMMDEITLKALEDSDKLFMEIDMSDPGIMGKMNQISFNKDMENIKAHIPEEEHATVDAFFKESFGAGLDQLGAMKPFILSSMVLMKVISCPNVQSYEQFFLGKAQEKQIPIKGLETIEFQASLFDEIPLEEQIDELVKVILDTEKGNQEFQELVDVYLSKDIEYIHDQIIISDMFANHAESLLYNRNKAWIPIIEEAIKEASAFVAVGAGHLGSENGLVQLLRKQGYTVEPVLK</sequence>
<evidence type="ECO:0000313" key="2">
    <source>
        <dbReference type="Proteomes" id="UP000006073"/>
    </source>
</evidence>
<accession>S2D898</accession>
<dbReference type="eggNOG" id="COG3735">
    <property type="taxonomic scope" value="Bacteria"/>
</dbReference>